<feature type="transmembrane region" description="Helical" evidence="6">
    <location>
        <begin position="44"/>
        <end position="62"/>
    </location>
</feature>
<keyword evidence="2" id="KW-1003">Cell membrane</keyword>
<evidence type="ECO:0000256" key="3">
    <source>
        <dbReference type="ARBA" id="ARBA00022692"/>
    </source>
</evidence>
<name>A0ABU6L5W6_9GAMM</name>
<dbReference type="PANTHER" id="PTHR36506">
    <property type="entry name" value="PREFLAGELLIN PEPTIDASE"/>
    <property type="match status" value="1"/>
</dbReference>
<dbReference type="Pfam" id="PF01478">
    <property type="entry name" value="Peptidase_A24"/>
    <property type="match status" value="1"/>
</dbReference>
<dbReference type="EMBL" id="JAYXUG010000004">
    <property type="protein sequence ID" value="MEC6831721.1"/>
    <property type="molecule type" value="Genomic_DNA"/>
</dbReference>
<organism evidence="8 9">
    <name type="scientific">Photobacterium toruni</name>
    <dbReference type="NCBI Taxonomy" id="1935446"/>
    <lineage>
        <taxon>Bacteria</taxon>
        <taxon>Pseudomonadati</taxon>
        <taxon>Pseudomonadota</taxon>
        <taxon>Gammaproteobacteria</taxon>
        <taxon>Vibrionales</taxon>
        <taxon>Vibrionaceae</taxon>
        <taxon>Photobacterium</taxon>
    </lineage>
</organism>
<evidence type="ECO:0000256" key="2">
    <source>
        <dbReference type="ARBA" id="ARBA00022475"/>
    </source>
</evidence>
<feature type="transmembrane region" description="Helical" evidence="6">
    <location>
        <begin position="118"/>
        <end position="135"/>
    </location>
</feature>
<evidence type="ECO:0000256" key="5">
    <source>
        <dbReference type="ARBA" id="ARBA00023136"/>
    </source>
</evidence>
<dbReference type="Proteomes" id="UP001306119">
    <property type="component" value="Unassembled WGS sequence"/>
</dbReference>
<keyword evidence="5 6" id="KW-0472">Membrane</keyword>
<comment type="caution">
    <text evidence="8">The sequence shown here is derived from an EMBL/GenBank/DDBJ whole genome shotgun (WGS) entry which is preliminary data.</text>
</comment>
<evidence type="ECO:0000313" key="9">
    <source>
        <dbReference type="Proteomes" id="UP001306119"/>
    </source>
</evidence>
<gene>
    <name evidence="8" type="ORF">VXS06_08045</name>
</gene>
<keyword evidence="8" id="KW-0378">Hydrolase</keyword>
<accession>A0ABU6L5W6</accession>
<evidence type="ECO:0000259" key="7">
    <source>
        <dbReference type="Pfam" id="PF01478"/>
    </source>
</evidence>
<reference evidence="8 9" key="1">
    <citation type="submission" date="2024-01" db="EMBL/GenBank/DDBJ databases">
        <title>Active colonisers of the gastrointestinal tract of Atlantic salmon farmed in a warm water region.</title>
        <authorList>
            <person name="Bowman J.P."/>
        </authorList>
    </citation>
    <scope>NUCLEOTIDE SEQUENCE [LARGE SCALE GENOMIC DNA]</scope>
    <source>
        <strain evidence="8 9">S3MW1</strain>
    </source>
</reference>
<dbReference type="InterPro" id="IPR000045">
    <property type="entry name" value="Prepilin_IV_endopep_pep"/>
</dbReference>
<keyword evidence="3 6" id="KW-0812">Transmembrane</keyword>
<evidence type="ECO:0000256" key="4">
    <source>
        <dbReference type="ARBA" id="ARBA00022989"/>
    </source>
</evidence>
<dbReference type="InterPro" id="IPR052218">
    <property type="entry name" value="Preflagellin_Peptidase"/>
</dbReference>
<evidence type="ECO:0000256" key="6">
    <source>
        <dbReference type="SAM" id="Phobius"/>
    </source>
</evidence>
<protein>
    <submittedName>
        <fullName evidence="8">Prepilin peptidase</fullName>
        <ecNumber evidence="8">3.4.23.43</ecNumber>
    </submittedName>
</protein>
<keyword evidence="9" id="KW-1185">Reference proteome</keyword>
<feature type="domain" description="Prepilin type IV endopeptidase peptidase" evidence="7">
    <location>
        <begin position="2"/>
        <end position="99"/>
    </location>
</feature>
<evidence type="ECO:0000256" key="1">
    <source>
        <dbReference type="ARBA" id="ARBA00004651"/>
    </source>
</evidence>
<dbReference type="PANTHER" id="PTHR36506:SF1">
    <property type="entry name" value="PREFLAGELLIN PEPTIDASE"/>
    <property type="match status" value="1"/>
</dbReference>
<dbReference type="EC" id="3.4.23.43" evidence="8"/>
<dbReference type="GO" id="GO:0004190">
    <property type="term" value="F:aspartic-type endopeptidase activity"/>
    <property type="evidence" value="ECO:0007669"/>
    <property type="project" value="UniProtKB-EC"/>
</dbReference>
<proteinExistence type="predicted"/>
<feature type="transmembrane region" description="Helical" evidence="6">
    <location>
        <begin position="21"/>
        <end position="38"/>
    </location>
</feature>
<evidence type="ECO:0000313" key="8">
    <source>
        <dbReference type="EMBL" id="MEC6831721.1"/>
    </source>
</evidence>
<feature type="transmembrane region" description="Helical" evidence="6">
    <location>
        <begin position="83"/>
        <end position="103"/>
    </location>
</feature>
<dbReference type="Gene3D" id="1.20.120.1220">
    <property type="match status" value="1"/>
</dbReference>
<sequence>MLLLVINIVFFDIKYRKIPNTLCLLTAICCLIFTYQHHYLTSSLLSSVVVLVGSMMLFYFNIMGAGDGKFAAALALAVPWQQLNIALFLTAVIGGVLAIIYLIKYRLILRNKVKQDPGLPYGVAIGLGFFIPILINSY</sequence>
<keyword evidence="4 6" id="KW-1133">Transmembrane helix</keyword>
<comment type="subcellular location">
    <subcellularLocation>
        <location evidence="1">Cell membrane</location>
        <topology evidence="1">Multi-pass membrane protein</topology>
    </subcellularLocation>
</comment>